<evidence type="ECO:0000313" key="2">
    <source>
        <dbReference type="Proteomes" id="UP000326924"/>
    </source>
</evidence>
<proteinExistence type="predicted"/>
<dbReference type="Proteomes" id="UP000326924">
    <property type="component" value="Unassembled WGS sequence"/>
</dbReference>
<dbReference type="AlphaFoldDB" id="A0A5J5EQ29"/>
<protein>
    <recommendedName>
        <fullName evidence="3">Transposase Tc1-like domain-containing protein</fullName>
    </recommendedName>
</protein>
<evidence type="ECO:0008006" key="3">
    <source>
        <dbReference type="Google" id="ProtNLM"/>
    </source>
</evidence>
<sequence>IKSQINRPRSTIHNFLQRYKERGSYKNLRISSRPPLITKHDGQKLLYEASRDRRRRPFSELRNKVVPTVLVRTRPRLTAEAARLRLAWALAHADWTKEAFRKVVWSDECTAEKSQDPRTDWVFRTAHEKWHKDCVQTYEKGPGAKFMVWPKSRGCGPGKI</sequence>
<dbReference type="Gene3D" id="3.30.420.10">
    <property type="entry name" value="Ribonuclease H-like superfamily/Ribonuclease H"/>
    <property type="match status" value="1"/>
</dbReference>
<dbReference type="OrthoDB" id="5384933at2759"/>
<name>A0A5J5EQ29_9PEZI</name>
<feature type="non-terminal residue" evidence="1">
    <location>
        <position position="1"/>
    </location>
</feature>
<organism evidence="1 2">
    <name type="scientific">Sphaerosporella brunnea</name>
    <dbReference type="NCBI Taxonomy" id="1250544"/>
    <lineage>
        <taxon>Eukaryota</taxon>
        <taxon>Fungi</taxon>
        <taxon>Dikarya</taxon>
        <taxon>Ascomycota</taxon>
        <taxon>Pezizomycotina</taxon>
        <taxon>Pezizomycetes</taxon>
        <taxon>Pezizales</taxon>
        <taxon>Pyronemataceae</taxon>
        <taxon>Sphaerosporella</taxon>
    </lineage>
</organism>
<accession>A0A5J5EQ29</accession>
<dbReference type="GO" id="GO:0003676">
    <property type="term" value="F:nucleic acid binding"/>
    <property type="evidence" value="ECO:0007669"/>
    <property type="project" value="InterPro"/>
</dbReference>
<comment type="caution">
    <text evidence="1">The sequence shown here is derived from an EMBL/GenBank/DDBJ whole genome shotgun (WGS) entry which is preliminary data.</text>
</comment>
<reference evidence="1 2" key="1">
    <citation type="submission" date="2019-09" db="EMBL/GenBank/DDBJ databases">
        <title>Draft genome of the ectomycorrhizal ascomycete Sphaerosporella brunnea.</title>
        <authorList>
            <consortium name="DOE Joint Genome Institute"/>
            <person name="Benucci G.M."/>
            <person name="Marozzi G."/>
            <person name="Antonielli L."/>
            <person name="Sanchez S."/>
            <person name="Marco P."/>
            <person name="Wang X."/>
            <person name="Falini L.B."/>
            <person name="Barry K."/>
            <person name="Haridas S."/>
            <person name="Lipzen A."/>
            <person name="Labutti K."/>
            <person name="Grigoriev I.V."/>
            <person name="Murat C."/>
            <person name="Martin F."/>
            <person name="Albertini E."/>
            <person name="Donnini D."/>
            <person name="Bonito G."/>
        </authorList>
    </citation>
    <scope>NUCLEOTIDE SEQUENCE [LARGE SCALE GENOMIC DNA]</scope>
    <source>
        <strain evidence="1 2">Sb_GMNB300</strain>
    </source>
</reference>
<gene>
    <name evidence="1" type="ORF">FN846DRAFT_960443</name>
</gene>
<dbReference type="InterPro" id="IPR036397">
    <property type="entry name" value="RNaseH_sf"/>
</dbReference>
<dbReference type="InParanoid" id="A0A5J5EQ29"/>
<keyword evidence="2" id="KW-1185">Reference proteome</keyword>
<dbReference type="EMBL" id="VXIS01000167">
    <property type="protein sequence ID" value="KAA8899390.1"/>
    <property type="molecule type" value="Genomic_DNA"/>
</dbReference>
<evidence type="ECO:0000313" key="1">
    <source>
        <dbReference type="EMBL" id="KAA8899390.1"/>
    </source>
</evidence>